<dbReference type="InterPro" id="IPR045229">
    <property type="entry name" value="TPP_enz"/>
</dbReference>
<dbReference type="CDD" id="cd00568">
    <property type="entry name" value="TPP_enzymes"/>
    <property type="match status" value="1"/>
</dbReference>
<comment type="caution">
    <text evidence="7">The sequence shown here is derived from an EMBL/GenBank/DDBJ whole genome shotgun (WGS) entry which is preliminary data.</text>
</comment>
<evidence type="ECO:0000256" key="1">
    <source>
        <dbReference type="ARBA" id="ARBA00007812"/>
    </source>
</evidence>
<feature type="domain" description="Thiamine pyrophosphate enzyme N-terminal TPP-binding" evidence="6">
    <location>
        <begin position="1"/>
        <end position="105"/>
    </location>
</feature>
<name>A0ABW9DKM1_9BURK</name>
<feature type="domain" description="Thiamine pyrophosphate enzyme TPP-binding" evidence="5">
    <location>
        <begin position="400"/>
        <end position="542"/>
    </location>
</feature>
<feature type="domain" description="Thiamine pyrophosphate enzyme central" evidence="4">
    <location>
        <begin position="196"/>
        <end position="329"/>
    </location>
</feature>
<dbReference type="InterPro" id="IPR012001">
    <property type="entry name" value="Thiamin_PyroP_enz_TPP-bd_dom"/>
</dbReference>
<dbReference type="InterPro" id="IPR029061">
    <property type="entry name" value="THDP-binding"/>
</dbReference>
<evidence type="ECO:0000259" key="5">
    <source>
        <dbReference type="Pfam" id="PF02775"/>
    </source>
</evidence>
<evidence type="ECO:0000256" key="3">
    <source>
        <dbReference type="RuleBase" id="RU362132"/>
    </source>
</evidence>
<evidence type="ECO:0000259" key="4">
    <source>
        <dbReference type="Pfam" id="PF00205"/>
    </source>
</evidence>
<dbReference type="InterPro" id="IPR029035">
    <property type="entry name" value="DHS-like_NAD/FAD-binding_dom"/>
</dbReference>
<protein>
    <submittedName>
        <fullName evidence="7">Thiamine pyrophosphate-binding protein</fullName>
    </submittedName>
</protein>
<dbReference type="SUPFAM" id="SSF52467">
    <property type="entry name" value="DHS-like NAD/FAD-binding domain"/>
    <property type="match status" value="1"/>
</dbReference>
<evidence type="ECO:0000259" key="6">
    <source>
        <dbReference type="Pfam" id="PF02776"/>
    </source>
</evidence>
<gene>
    <name evidence="7" type="ORF">PQQ63_01375</name>
</gene>
<comment type="similarity">
    <text evidence="1 3">Belongs to the TPP enzyme family.</text>
</comment>
<keyword evidence="2 3" id="KW-0786">Thiamine pyrophosphate</keyword>
<proteinExistence type="inferred from homology"/>
<dbReference type="InterPro" id="IPR012000">
    <property type="entry name" value="Thiamin_PyroP_enz_cen_dom"/>
</dbReference>
<dbReference type="Pfam" id="PF02775">
    <property type="entry name" value="TPP_enzyme_C"/>
    <property type="match status" value="1"/>
</dbReference>
<dbReference type="InterPro" id="IPR011766">
    <property type="entry name" value="TPP_enzyme_TPP-bd"/>
</dbReference>
<dbReference type="PANTHER" id="PTHR18968:SF142">
    <property type="entry name" value="ACETOLACTATE SYNTHASE"/>
    <property type="match status" value="1"/>
</dbReference>
<reference evidence="7 8" key="1">
    <citation type="journal article" date="2024" name="Chem. Sci.">
        <title>Discovery of megapolipeptins by genome mining of a Burkholderiales bacteria collection.</title>
        <authorList>
            <person name="Paulo B.S."/>
            <person name="Recchia M.J.J."/>
            <person name="Lee S."/>
            <person name="Fergusson C.H."/>
            <person name="Romanowski S.B."/>
            <person name="Hernandez A."/>
            <person name="Krull N."/>
            <person name="Liu D.Y."/>
            <person name="Cavanagh H."/>
            <person name="Bos A."/>
            <person name="Gray C.A."/>
            <person name="Murphy B.T."/>
            <person name="Linington R.G."/>
            <person name="Eustaquio A.S."/>
        </authorList>
    </citation>
    <scope>NUCLEOTIDE SEQUENCE [LARGE SCALE GENOMIC DNA]</scope>
    <source>
        <strain evidence="7 8">RL17-338-BIC-A</strain>
    </source>
</reference>
<evidence type="ECO:0000313" key="7">
    <source>
        <dbReference type="EMBL" id="MFM0635351.1"/>
    </source>
</evidence>
<evidence type="ECO:0000256" key="2">
    <source>
        <dbReference type="ARBA" id="ARBA00023052"/>
    </source>
</evidence>
<dbReference type="Gene3D" id="3.40.50.1220">
    <property type="entry name" value="TPP-binding domain"/>
    <property type="match status" value="1"/>
</dbReference>
<dbReference type="RefSeq" id="WP_408225870.1">
    <property type="nucleotide sequence ID" value="NZ_JAQQCF010000001.1"/>
</dbReference>
<dbReference type="EMBL" id="JAQQCF010000001">
    <property type="protein sequence ID" value="MFM0635351.1"/>
    <property type="molecule type" value="Genomic_DNA"/>
</dbReference>
<dbReference type="Pfam" id="PF00205">
    <property type="entry name" value="TPP_enzyme_M"/>
    <property type="match status" value="1"/>
</dbReference>
<accession>A0ABW9DKM1</accession>
<keyword evidence="8" id="KW-1185">Reference proteome</keyword>
<dbReference type="PANTHER" id="PTHR18968">
    <property type="entry name" value="THIAMINE PYROPHOSPHATE ENZYMES"/>
    <property type="match status" value="1"/>
</dbReference>
<dbReference type="Gene3D" id="3.40.50.970">
    <property type="match status" value="2"/>
</dbReference>
<dbReference type="CDD" id="cd07035">
    <property type="entry name" value="TPP_PYR_POX_like"/>
    <property type="match status" value="1"/>
</dbReference>
<evidence type="ECO:0000313" key="8">
    <source>
        <dbReference type="Proteomes" id="UP001629432"/>
    </source>
</evidence>
<dbReference type="Proteomes" id="UP001629432">
    <property type="component" value="Unassembled WGS sequence"/>
</dbReference>
<sequence length="591" mass="64121">MNVSDVVIRFLEERGIGKVFMLSGGGIMYLLDALGKSKKLGYVCNYHEQACAIAADGYARMNGFGVCFATFGPGAVNALAGVVGAWYDSVPMLVVSGQVRSNLVADYTKVRQVGPQEGNVLEMVKPVTKYSVSLRDPSTILSELEKAYHIAKSGRPGPVWLELPLDMQSAEVDWDALPHWEGEEAKADPSAQHLPEILESLKTAKRPVLVLGNGVRLSGMHEAVLELVNKLEIPTLIPYTGKDLLEWDNEYSFGVFGTAGQRHANIILQNSDLVLGLGVGFCVAKTGFETKKFAVGAKKIFVDVDAGQLEGHPLKADLPILSDLRDFVPGLLGALGGYAGAHRPWLDLCATWKKRYPMVPDDLRADGEFINSYVFMDTLSDVAAEGDVVVTGNGLDCVSFYQAFKIKKEQRAALNGNWGSMGWDLPTAVGAHYATGKRTLCITGDGSLMLNGQELLTIGANKLPVKVFVFNNDGYGSIKATQSNFFEGRFVGSGPSSNVYNPDFEALAKAFGLDYVKVSQHSTLRQSLADVVNAHGPVLCEVMVSPEQWISPKATSFKNAEGKIESKPLDDMFPFLPADEIEENRRLAQSL</sequence>
<organism evidence="7 8">
    <name type="scientific">Paraburkholderia metrosideri</name>
    <dbReference type="NCBI Taxonomy" id="580937"/>
    <lineage>
        <taxon>Bacteria</taxon>
        <taxon>Pseudomonadati</taxon>
        <taxon>Pseudomonadota</taxon>
        <taxon>Betaproteobacteria</taxon>
        <taxon>Burkholderiales</taxon>
        <taxon>Burkholderiaceae</taxon>
        <taxon>Paraburkholderia</taxon>
    </lineage>
</organism>
<dbReference type="SUPFAM" id="SSF52518">
    <property type="entry name" value="Thiamin diphosphate-binding fold (THDP-binding)"/>
    <property type="match status" value="2"/>
</dbReference>
<dbReference type="Pfam" id="PF02776">
    <property type="entry name" value="TPP_enzyme_N"/>
    <property type="match status" value="1"/>
</dbReference>